<name>A0A8N1S8P8_9HYME</name>
<sequence length="122" mass="13700">MTDSTGTRWTSSPSESRKLPELTRTMSRTEAVRQDVRRLKSVTLDRMGKMFKTRMSAVGRSSLGLDTNATSVNDYDEKASKKEKTNSLGRMLKLVDKDGSPRKLFVQLPSEVPLNSKTTNIM</sequence>
<accession>A0A8N1S8P8</accession>
<organism evidence="2 3">
    <name type="scientific">Pogonomyrmex barbatus</name>
    <name type="common">red harvester ant</name>
    <dbReference type="NCBI Taxonomy" id="144034"/>
    <lineage>
        <taxon>Eukaryota</taxon>
        <taxon>Metazoa</taxon>
        <taxon>Ecdysozoa</taxon>
        <taxon>Arthropoda</taxon>
        <taxon>Hexapoda</taxon>
        <taxon>Insecta</taxon>
        <taxon>Pterygota</taxon>
        <taxon>Neoptera</taxon>
        <taxon>Endopterygota</taxon>
        <taxon>Hymenoptera</taxon>
        <taxon>Apocrita</taxon>
        <taxon>Aculeata</taxon>
        <taxon>Formicoidea</taxon>
        <taxon>Formicidae</taxon>
        <taxon>Myrmicinae</taxon>
        <taxon>Pogonomyrmex</taxon>
    </lineage>
</organism>
<dbReference type="RefSeq" id="XP_025074368.1">
    <property type="nucleotide sequence ID" value="XM_025218583.1"/>
</dbReference>
<dbReference type="OrthoDB" id="7698869at2759"/>
<protein>
    <submittedName>
        <fullName evidence="3">LOW QUALITY PROTEIN: uncharacterized protein LOC112552721</fullName>
    </submittedName>
</protein>
<evidence type="ECO:0000256" key="1">
    <source>
        <dbReference type="SAM" id="MobiDB-lite"/>
    </source>
</evidence>
<gene>
    <name evidence="3" type="primary">LOC112552721</name>
</gene>
<reference evidence="3" key="1">
    <citation type="submission" date="2025-08" db="UniProtKB">
        <authorList>
            <consortium name="RefSeq"/>
        </authorList>
    </citation>
    <scope>IDENTIFICATION</scope>
</reference>
<keyword evidence="2" id="KW-1185">Reference proteome</keyword>
<evidence type="ECO:0000313" key="3">
    <source>
        <dbReference type="RefSeq" id="XP_025074368.1"/>
    </source>
</evidence>
<feature type="region of interest" description="Disordered" evidence="1">
    <location>
        <begin position="1"/>
        <end position="27"/>
    </location>
</feature>
<dbReference type="Proteomes" id="UP000504615">
    <property type="component" value="Unplaced"/>
</dbReference>
<feature type="compositionally biased region" description="Polar residues" evidence="1">
    <location>
        <begin position="1"/>
        <end position="14"/>
    </location>
</feature>
<dbReference type="GeneID" id="112552721"/>
<dbReference type="AlphaFoldDB" id="A0A8N1S8P8"/>
<evidence type="ECO:0000313" key="2">
    <source>
        <dbReference type="Proteomes" id="UP000504615"/>
    </source>
</evidence>
<proteinExistence type="predicted"/>